<dbReference type="EMBL" id="KV744847">
    <property type="protein sequence ID" value="OCK84009.1"/>
    <property type="molecule type" value="Genomic_DNA"/>
</dbReference>
<keyword evidence="2" id="KW-0812">Transmembrane</keyword>
<gene>
    <name evidence="3" type="ORF">K432DRAFT_289879</name>
</gene>
<keyword evidence="2" id="KW-1133">Transmembrane helix</keyword>
<keyword evidence="2" id="KW-0472">Membrane</keyword>
<evidence type="ECO:0000256" key="2">
    <source>
        <dbReference type="SAM" id="Phobius"/>
    </source>
</evidence>
<name>A0A8E2EHN7_9PEZI</name>
<feature type="transmembrane region" description="Helical" evidence="2">
    <location>
        <begin position="207"/>
        <end position="227"/>
    </location>
</feature>
<feature type="compositionally biased region" description="Polar residues" evidence="1">
    <location>
        <begin position="445"/>
        <end position="456"/>
    </location>
</feature>
<evidence type="ECO:0000313" key="4">
    <source>
        <dbReference type="Proteomes" id="UP000250266"/>
    </source>
</evidence>
<keyword evidence="4" id="KW-1185">Reference proteome</keyword>
<dbReference type="OrthoDB" id="5422510at2759"/>
<feature type="region of interest" description="Disordered" evidence="1">
    <location>
        <begin position="30"/>
        <end position="71"/>
    </location>
</feature>
<accession>A0A8E2EHN7</accession>
<evidence type="ECO:0000256" key="1">
    <source>
        <dbReference type="SAM" id="MobiDB-lite"/>
    </source>
</evidence>
<dbReference type="Proteomes" id="UP000250266">
    <property type="component" value="Unassembled WGS sequence"/>
</dbReference>
<feature type="compositionally biased region" description="Polar residues" evidence="1">
    <location>
        <begin position="48"/>
        <end position="70"/>
    </location>
</feature>
<feature type="transmembrane region" description="Helical" evidence="2">
    <location>
        <begin position="382"/>
        <end position="399"/>
    </location>
</feature>
<dbReference type="AlphaFoldDB" id="A0A8E2EHN7"/>
<dbReference type="PANTHER" id="PTHR42032">
    <property type="entry name" value="YALI0E30679P"/>
    <property type="match status" value="1"/>
</dbReference>
<feature type="region of interest" description="Disordered" evidence="1">
    <location>
        <begin position="428"/>
        <end position="456"/>
    </location>
</feature>
<dbReference type="PANTHER" id="PTHR42032:SF1">
    <property type="entry name" value="YALI0E30679P"/>
    <property type="match status" value="1"/>
</dbReference>
<reference evidence="3 4" key="1">
    <citation type="journal article" date="2016" name="Nat. Commun.">
        <title>Ectomycorrhizal ecology is imprinted in the genome of the dominant symbiotic fungus Cenococcum geophilum.</title>
        <authorList>
            <consortium name="DOE Joint Genome Institute"/>
            <person name="Peter M."/>
            <person name="Kohler A."/>
            <person name="Ohm R.A."/>
            <person name="Kuo A."/>
            <person name="Krutzmann J."/>
            <person name="Morin E."/>
            <person name="Arend M."/>
            <person name="Barry K.W."/>
            <person name="Binder M."/>
            <person name="Choi C."/>
            <person name="Clum A."/>
            <person name="Copeland A."/>
            <person name="Grisel N."/>
            <person name="Haridas S."/>
            <person name="Kipfer T."/>
            <person name="LaButti K."/>
            <person name="Lindquist E."/>
            <person name="Lipzen A."/>
            <person name="Maire R."/>
            <person name="Meier B."/>
            <person name="Mihaltcheva S."/>
            <person name="Molinier V."/>
            <person name="Murat C."/>
            <person name="Poggeler S."/>
            <person name="Quandt C.A."/>
            <person name="Sperisen C."/>
            <person name="Tritt A."/>
            <person name="Tisserant E."/>
            <person name="Crous P.W."/>
            <person name="Henrissat B."/>
            <person name="Nehls U."/>
            <person name="Egli S."/>
            <person name="Spatafora J.W."/>
            <person name="Grigoriev I.V."/>
            <person name="Martin F.M."/>
        </authorList>
    </citation>
    <scope>NUCLEOTIDE SEQUENCE [LARGE SCALE GENOMIC DNA]</scope>
    <source>
        <strain evidence="3 4">CBS 459.81</strain>
    </source>
</reference>
<feature type="transmembrane region" description="Helical" evidence="2">
    <location>
        <begin position="405"/>
        <end position="424"/>
    </location>
</feature>
<sequence length="456" mass="50547">MADNETAEVHTASAQIHPLLRQRMINRAATFSEGARPTTRPRRRSSALSEISDTRQSIRSSTDNLLQPSGANDMEQLLSSGESSAWHSAPLAFAILPAVGGLLFNNGSSIVTDILLLGLGSVFLNWCVRSPWDWYRSAQRVQVMESETESYPGNIIEEENEGDHDDEAVLSSESRPAHKALMADESVEIPQTGPQGAAVNELGREEIFALIACFIGPILGAYLLHTIRSQLTRPSEGLVSNYNLTIFVMAAELRPVAHIIKMKQARMLHLQRIVRPDYNPNDRRGRTDSQELSSRLANLEAQLAEGTVKVGVKDNRVLEISSDVRQSLQPQLDALNRAVRRYEKRSAAQAIQTEARFIDLEVRLKDALSLAAAAARTGQKPGVIAVVLSWISNLFMFWFQALWTVFIYPFQLAASTFAVAKFWSIGPKKQPRKRGYGKGDEHGSISASRMQSRSVR</sequence>
<protein>
    <submittedName>
        <fullName evidence="3">Uncharacterized protein</fullName>
    </submittedName>
</protein>
<proteinExistence type="predicted"/>
<evidence type="ECO:0000313" key="3">
    <source>
        <dbReference type="EMBL" id="OCK84009.1"/>
    </source>
</evidence>
<organism evidence="3 4">
    <name type="scientific">Lepidopterella palustris CBS 459.81</name>
    <dbReference type="NCBI Taxonomy" id="1314670"/>
    <lineage>
        <taxon>Eukaryota</taxon>
        <taxon>Fungi</taxon>
        <taxon>Dikarya</taxon>
        <taxon>Ascomycota</taxon>
        <taxon>Pezizomycotina</taxon>
        <taxon>Dothideomycetes</taxon>
        <taxon>Pleosporomycetidae</taxon>
        <taxon>Mytilinidiales</taxon>
        <taxon>Argynnaceae</taxon>
        <taxon>Lepidopterella</taxon>
    </lineage>
</organism>